<keyword evidence="4 12" id="KW-1134">Transmembrane beta strand</keyword>
<dbReference type="AlphaFoldDB" id="A0A1G9D5Z3"/>
<evidence type="ECO:0000256" key="2">
    <source>
        <dbReference type="ARBA" id="ARBA00009810"/>
    </source>
</evidence>
<dbReference type="SUPFAM" id="SSF56935">
    <property type="entry name" value="Porins"/>
    <property type="match status" value="1"/>
</dbReference>
<dbReference type="Pfam" id="PF07715">
    <property type="entry name" value="Plug"/>
    <property type="match status" value="1"/>
</dbReference>
<evidence type="ECO:0000256" key="3">
    <source>
        <dbReference type="ARBA" id="ARBA00022448"/>
    </source>
</evidence>
<evidence type="ECO:0000256" key="5">
    <source>
        <dbReference type="ARBA" id="ARBA00022496"/>
    </source>
</evidence>
<evidence type="ECO:0000256" key="6">
    <source>
        <dbReference type="ARBA" id="ARBA00022692"/>
    </source>
</evidence>
<evidence type="ECO:0000256" key="10">
    <source>
        <dbReference type="ARBA" id="ARBA00023170"/>
    </source>
</evidence>
<keyword evidence="8 13" id="KW-0798">TonB box</keyword>
<dbReference type="InterPro" id="IPR000531">
    <property type="entry name" value="Beta-barrel_TonB"/>
</dbReference>
<evidence type="ECO:0000256" key="13">
    <source>
        <dbReference type="RuleBase" id="RU003357"/>
    </source>
</evidence>
<gene>
    <name evidence="16" type="ORF">SAMN05192566_1801</name>
</gene>
<dbReference type="RefSeq" id="WP_143001361.1">
    <property type="nucleotide sequence ID" value="NZ_FNFX01000003.1"/>
</dbReference>
<evidence type="ECO:0000313" key="17">
    <source>
        <dbReference type="Proteomes" id="UP000198629"/>
    </source>
</evidence>
<evidence type="ECO:0000256" key="9">
    <source>
        <dbReference type="ARBA" id="ARBA00023136"/>
    </source>
</evidence>
<comment type="subcellular location">
    <subcellularLocation>
        <location evidence="1 12">Cell outer membrane</location>
        <topology evidence="1 12">Multi-pass membrane protein</topology>
    </subcellularLocation>
</comment>
<keyword evidence="10 16" id="KW-0675">Receptor</keyword>
<dbReference type="PROSITE" id="PS52016">
    <property type="entry name" value="TONB_DEPENDENT_REC_3"/>
    <property type="match status" value="1"/>
</dbReference>
<dbReference type="InterPro" id="IPR039426">
    <property type="entry name" value="TonB-dep_rcpt-like"/>
</dbReference>
<keyword evidence="7" id="KW-0408">Iron</keyword>
<evidence type="ECO:0000313" key="16">
    <source>
        <dbReference type="EMBL" id="SDK59271.1"/>
    </source>
</evidence>
<keyword evidence="11 12" id="KW-0998">Cell outer membrane</keyword>
<keyword evidence="6 12" id="KW-0812">Transmembrane</keyword>
<evidence type="ECO:0000256" key="4">
    <source>
        <dbReference type="ARBA" id="ARBA00022452"/>
    </source>
</evidence>
<evidence type="ECO:0000256" key="7">
    <source>
        <dbReference type="ARBA" id="ARBA00023004"/>
    </source>
</evidence>
<comment type="similarity">
    <text evidence="2 12 13">Belongs to the TonB-dependent receptor family.</text>
</comment>
<keyword evidence="9 12" id="KW-0472">Membrane</keyword>
<evidence type="ECO:0000256" key="14">
    <source>
        <dbReference type="SAM" id="SignalP"/>
    </source>
</evidence>
<dbReference type="STRING" id="492660.SAMN05192566_1801"/>
<dbReference type="Gene3D" id="3.55.50.30">
    <property type="match status" value="1"/>
</dbReference>
<name>A0A1G9D5Z3_9PROT</name>
<dbReference type="InterPro" id="IPR037066">
    <property type="entry name" value="Plug_dom_sf"/>
</dbReference>
<dbReference type="EMBL" id="FNFX01000003">
    <property type="protein sequence ID" value="SDK59271.1"/>
    <property type="molecule type" value="Genomic_DNA"/>
</dbReference>
<evidence type="ECO:0000259" key="15">
    <source>
        <dbReference type="SMART" id="SM00965"/>
    </source>
</evidence>
<dbReference type="GO" id="GO:0009279">
    <property type="term" value="C:cell outer membrane"/>
    <property type="evidence" value="ECO:0007669"/>
    <property type="project" value="UniProtKB-SubCell"/>
</dbReference>
<protein>
    <submittedName>
        <fullName evidence="16">Outer membrane receptor proteins, mostly Fe transport</fullName>
    </submittedName>
</protein>
<organism evidence="16 17">
    <name type="scientific">Methylophilus rhizosphaerae</name>
    <dbReference type="NCBI Taxonomy" id="492660"/>
    <lineage>
        <taxon>Bacteria</taxon>
        <taxon>Pseudomonadati</taxon>
        <taxon>Pseudomonadota</taxon>
        <taxon>Betaproteobacteria</taxon>
        <taxon>Nitrosomonadales</taxon>
        <taxon>Methylophilaceae</taxon>
        <taxon>Methylophilus</taxon>
    </lineage>
</organism>
<evidence type="ECO:0000256" key="12">
    <source>
        <dbReference type="PROSITE-ProRule" id="PRU01360"/>
    </source>
</evidence>
<evidence type="ECO:0000256" key="1">
    <source>
        <dbReference type="ARBA" id="ARBA00004571"/>
    </source>
</evidence>
<feature type="signal peptide" evidence="14">
    <location>
        <begin position="1"/>
        <end position="32"/>
    </location>
</feature>
<dbReference type="Gene3D" id="2.170.130.10">
    <property type="entry name" value="TonB-dependent receptor, plug domain"/>
    <property type="match status" value="1"/>
</dbReference>
<reference evidence="17" key="1">
    <citation type="submission" date="2016-10" db="EMBL/GenBank/DDBJ databases">
        <authorList>
            <person name="Varghese N."/>
            <person name="Submissions S."/>
        </authorList>
    </citation>
    <scope>NUCLEOTIDE SEQUENCE [LARGE SCALE GENOMIC DNA]</scope>
    <source>
        <strain evidence="17">CBMB127</strain>
    </source>
</reference>
<dbReference type="PANTHER" id="PTHR30069:SF39">
    <property type="entry name" value="BLL6183 PROTEIN"/>
    <property type="match status" value="1"/>
</dbReference>
<accession>A0A1G9D5Z3</accession>
<dbReference type="Pfam" id="PF00593">
    <property type="entry name" value="TonB_dep_Rec_b-barrel"/>
    <property type="match status" value="1"/>
</dbReference>
<dbReference type="InterPro" id="IPR012910">
    <property type="entry name" value="Plug_dom"/>
</dbReference>
<sequence>MQSGRTQPRRLLAMAGLPLTAILLATNGNLQAASLNTELPTANQGKSVRQFNIPSQPLDRSIKQLANTTGLNIAFDSALAKNKIAPAVKGLISPIEALKQLLQGSGLQATMDEDAVVIQPVSQDTSTRLQLDEVTVRGKRFYETGPMPGLGLTKEQIPGNVQSISAQEIKESNELSLAGLMNSKLQSVNTNDYQGNPFQMDVTYRGFTAGPQLGTPQGLSVFFDGVRVNEPFGDVVNWDMIPMMALASVDVFPGSNPVFGLNTLGGALSVRTKSGFDGDVLTAKLTGGSFDRKQLQAEAGGNNGVIAGYVAANIFDENGWRDNSPSKVNQLFGKAEWRNDKLKLGLSSLYAGNDLVGNGLIPKELYDQRPKSVFTSPDETKNKLLQLQLASAFDVSDTFNITTQVYHRESKRKSVNGDFYQAFPDMVGTYDFGRETSTPANNLPLCQYLDADGDGKWDTSDGFTPLPPINNPTNASGVCNPSTRQAILEQLKMRNGANGDAGYGGNGTGVINGTPIGQIDTTTIDQVTNGGAMQFNWNLEKHKFMVGLSLDSAKATYSSVSRLGLIDASHNVYLDPANISPEFYAASHDITNNAFDGNSRTSSLYFSETWTPVEKWNFSASARYNKTTVTNNLKSRTAAGFAELHNLKDFAANPDIILCQDPTNCPTTPNATSTLTDDAQASGLNGYYRPNGNFGDRSSLDGHKEKFSYYSLNPSLGASYSPQENINLYGNWSQGTRAPSVIELGCAYSSDPALQSAGACTLPSQLSGDPYLPQIKATTSELGARGIFPNQWKWNISAFQTDLKDDIYFTSLSSSRNYFDTIGDTRRQGLELGFAGNVGDLDISVNYSLTSATFESAFHMFNLSNSSTNFDPNNGVGPGMYQYVEDPDGGYHLEFPHNAAYYNKYGQSSFRQYKIKPGSRMPGVPLHNLNVSLNYRVTDRWKIGLNMIMRSSAISRGNENNEHHKGPAAQQAGQIAASCNPAFDPVTGDFTGYFQCDAQPSTTVGQPFSQDGSTPGYAIFNLNTSYKLDKGLTLGLQINNLFNRKYYSASQLGANPFSPSINGAIGTSGFNYNSRDWQNTTFVAPGAPRAAWLTLTYEFDPKP</sequence>
<keyword evidence="5" id="KW-0410">Iron transport</keyword>
<keyword evidence="5" id="KW-0406">Ion transport</keyword>
<dbReference type="InterPro" id="IPR011662">
    <property type="entry name" value="Secretin/TonB_short_N"/>
</dbReference>
<keyword evidence="3 12" id="KW-0813">Transport</keyword>
<feature type="chain" id="PRO_5011690047" evidence="14">
    <location>
        <begin position="33"/>
        <end position="1103"/>
    </location>
</feature>
<evidence type="ECO:0000256" key="8">
    <source>
        <dbReference type="ARBA" id="ARBA00023077"/>
    </source>
</evidence>
<feature type="domain" description="Secretin/TonB short N-terminal" evidence="15">
    <location>
        <begin position="71"/>
        <end position="121"/>
    </location>
</feature>
<dbReference type="SMART" id="SM00965">
    <property type="entry name" value="STN"/>
    <property type="match status" value="1"/>
</dbReference>
<keyword evidence="14" id="KW-0732">Signal</keyword>
<dbReference type="InterPro" id="IPR036942">
    <property type="entry name" value="Beta-barrel_TonB_sf"/>
</dbReference>
<proteinExistence type="inferred from homology"/>
<dbReference type="Proteomes" id="UP000198629">
    <property type="component" value="Unassembled WGS sequence"/>
</dbReference>
<keyword evidence="17" id="KW-1185">Reference proteome</keyword>
<dbReference type="PANTHER" id="PTHR30069">
    <property type="entry name" value="TONB-DEPENDENT OUTER MEMBRANE RECEPTOR"/>
    <property type="match status" value="1"/>
</dbReference>
<dbReference type="Gene3D" id="2.40.170.20">
    <property type="entry name" value="TonB-dependent receptor, beta-barrel domain"/>
    <property type="match status" value="1"/>
</dbReference>
<dbReference type="GO" id="GO:0015344">
    <property type="term" value="F:siderophore uptake transmembrane transporter activity"/>
    <property type="evidence" value="ECO:0007669"/>
    <property type="project" value="TreeGrafter"/>
</dbReference>
<dbReference type="GO" id="GO:0044718">
    <property type="term" value="P:siderophore transmembrane transport"/>
    <property type="evidence" value="ECO:0007669"/>
    <property type="project" value="TreeGrafter"/>
</dbReference>
<dbReference type="OrthoDB" id="98353at2"/>
<evidence type="ECO:0000256" key="11">
    <source>
        <dbReference type="ARBA" id="ARBA00023237"/>
    </source>
</evidence>